<dbReference type="EMBL" id="JAIFTH010000346">
    <property type="protein sequence ID" value="KAG9509760.1"/>
    <property type="molecule type" value="Genomic_DNA"/>
</dbReference>
<feature type="non-terminal residue" evidence="3">
    <location>
        <position position="1461"/>
    </location>
</feature>
<dbReference type="PANTHER" id="PTHR19991">
    <property type="entry name" value="L 2 01289"/>
    <property type="match status" value="1"/>
</dbReference>
<evidence type="ECO:0000259" key="2">
    <source>
        <dbReference type="PROSITE" id="PS51352"/>
    </source>
</evidence>
<name>A0ABQ7S934_9ACAR</name>
<evidence type="ECO:0000313" key="4">
    <source>
        <dbReference type="Proteomes" id="UP000825002"/>
    </source>
</evidence>
<sequence length="1461" mass="166890">MESPTNYGSQKTANSEQHQQQQQQQQQQKEILTLHGRKSISSPVHSDAIELDATVGGDDDDEGEDMETFDNITSSAKTSLAFSMSAVVRQSSSSSPPLSPSPLPLPYPPTAPRAQQQRQQQLLVSLGTIDCRRSTQSPAQQQQTQAQTNSNHDQQRRVQQAASHKTSRHLQGEEDEEANEIDQDDNDDDVIEEMKDADELRKLIESEDYLLAFFYDKDDPKIAGKAEKILTSLETIDDDCDEFGISFVKIDSDELAREFGLHDELPALVYFEHQMPSIYEGPYDKAASVLDWIVHQKSEDTIEEVTEEILTKLIEKNPYVLVFYAPNSCTTDCEHILEGLETLDDNTDEHGILFVTTDDIELAKKRAKVTKFPALILFRQGEPLVYKGSLRDVDQVLDWVLSEETLDNPNVIETVPRKMFERMLQQSAHLLALFVKPEGVACKACDKSLATLEQIDHELEGKHDVDVVRVADASLAKQFGLAGSEPKLVYFKHRYPHVYSNNLVARDAADQIYKWVIAELENEQDVIELVSGDMLDILLNNIDYLTVLFYDSKTVNQAKVKKILIELERIDDDTDDIGLQILKCEDLQWAKRHKLGLDSTQLPALVYFERDKVPNIYPGKELDDEEAVLKWLIEQKTDDTIENLNKELLDNMIQTTDYVVAVFYKSQHKASDVALEALETIDDDLSEFDIHLVKINDEQVARTDYSIKQFPAIVLFRQTEPLVYEGDLSSASSIRSTLLEWLTEPENLESGHSIELVNERMFGKFLADTRYLSVLFYSSKRACKQCDKVLEAMEELDDEASAAGIRFVKVNSIELARKYNVKHLPALVLFANDDGDDDNDDHELFRYTGNMQDSAEILDWLLKSQQARQGTTASKSASSSNSNSKAAKKVTTGSSKKNDLEVELVSGAEIRNKIQGGADDHDHVAHVAVLVQSGNKCEQLCATAIETLSSIAAAAHKELDAVEFVRTNDKMIARELGLDTLPTLVYFEGHRTPNIYRGELYRREQVLNWLIEQAQQDTIEEVNRQILEQLIESNEYLCVLFYKQNCKSCVSTIEALERIDSELDLFGIQMVKIQDIALARRYGIKTFPALVYFRNGNPLIYEGDMKDEEDILEWLTGDSARDIDDEIEKVNGVMLDKLIDSSPFLAVLFYTDQEECKQCDEIIAELEKIDESVDLSGIDFVKTSDAQAARKWRVKRFPSLVYFRKQTPSYYDGDLLDEEAVLRWLTSADAFEIPDEIEEVNSRLLSRMLDTYDYIAVLFYEKNCDKCERVLHELERIDGLADDLDIMFVKIRDSNCAKKYGIAHFPTLVYFRKKFPSIYRGDLMREEKVLEWLRKNRYRSPDFNMFILRNLLCFLAAQLQRLLIQQQQQQHLVPSGVYIEIWTPEKIIAMAIAANESKKQKLVTKFCKRSARIAKFVQLMRMPRNTAIEDELENLLHNIYQSPFKKGSCFELRRIQTDYNA</sequence>
<feature type="compositionally biased region" description="Acidic residues" evidence="1">
    <location>
        <begin position="57"/>
        <end position="68"/>
    </location>
</feature>
<dbReference type="PROSITE" id="PS51352">
    <property type="entry name" value="THIOREDOXIN_2"/>
    <property type="match status" value="1"/>
</dbReference>
<accession>A0ABQ7S934</accession>
<feature type="compositionally biased region" description="Pro residues" evidence="1">
    <location>
        <begin position="97"/>
        <end position="111"/>
    </location>
</feature>
<dbReference type="CDD" id="cd02961">
    <property type="entry name" value="PDI_a_family"/>
    <property type="match status" value="4"/>
</dbReference>
<feature type="compositionally biased region" description="Low complexity" evidence="1">
    <location>
        <begin position="17"/>
        <end position="28"/>
    </location>
</feature>
<dbReference type="PANTHER" id="PTHR19991:SF3">
    <property type="entry name" value="LETHAL (2) 01289, ISOFORM F"/>
    <property type="match status" value="1"/>
</dbReference>
<dbReference type="SUPFAM" id="SSF52833">
    <property type="entry name" value="Thioredoxin-like"/>
    <property type="match status" value="8"/>
</dbReference>
<feature type="domain" description="Thioredoxin" evidence="2">
    <location>
        <begin position="1114"/>
        <end position="1230"/>
    </location>
</feature>
<keyword evidence="4" id="KW-1185">Reference proteome</keyword>
<feature type="region of interest" description="Disordered" evidence="1">
    <location>
        <begin position="1"/>
        <end position="72"/>
    </location>
</feature>
<gene>
    <name evidence="3" type="primary">PDIA5</name>
    <name evidence="3" type="ORF">GZH46_01710</name>
</gene>
<dbReference type="InterPro" id="IPR036249">
    <property type="entry name" value="Thioredoxin-like_sf"/>
</dbReference>
<feature type="compositionally biased region" description="Low complexity" evidence="1">
    <location>
        <begin position="134"/>
        <end position="151"/>
    </location>
</feature>
<feature type="compositionally biased region" description="Polar residues" evidence="1">
    <location>
        <begin position="1"/>
        <end position="16"/>
    </location>
</feature>
<organism evidence="3 4">
    <name type="scientific">Fragariocoptes setiger</name>
    <dbReference type="NCBI Taxonomy" id="1670756"/>
    <lineage>
        <taxon>Eukaryota</taxon>
        <taxon>Metazoa</taxon>
        <taxon>Ecdysozoa</taxon>
        <taxon>Arthropoda</taxon>
        <taxon>Chelicerata</taxon>
        <taxon>Arachnida</taxon>
        <taxon>Acari</taxon>
        <taxon>Acariformes</taxon>
        <taxon>Trombidiformes</taxon>
        <taxon>Prostigmata</taxon>
        <taxon>Eupodina</taxon>
        <taxon>Eriophyoidea</taxon>
        <taxon>Phytoptidae</taxon>
        <taxon>Fragariocoptes</taxon>
    </lineage>
</organism>
<dbReference type="Proteomes" id="UP000825002">
    <property type="component" value="Unassembled WGS sequence"/>
</dbReference>
<comment type="caution">
    <text evidence="3">The sequence shown here is derived from an EMBL/GenBank/DDBJ whole genome shotgun (WGS) entry which is preliminary data.</text>
</comment>
<dbReference type="InterPro" id="IPR013766">
    <property type="entry name" value="Thioredoxin_domain"/>
</dbReference>
<feature type="compositionally biased region" description="Acidic residues" evidence="1">
    <location>
        <begin position="173"/>
        <end position="188"/>
    </location>
</feature>
<evidence type="ECO:0000256" key="1">
    <source>
        <dbReference type="SAM" id="MobiDB-lite"/>
    </source>
</evidence>
<feature type="region of interest" description="Disordered" evidence="1">
    <location>
        <begin position="871"/>
        <end position="894"/>
    </location>
</feature>
<evidence type="ECO:0000313" key="3">
    <source>
        <dbReference type="EMBL" id="KAG9509760.1"/>
    </source>
</evidence>
<reference evidence="3 4" key="1">
    <citation type="submission" date="2020-10" db="EMBL/GenBank/DDBJ databases">
        <authorList>
            <person name="Klimov P.B."/>
            <person name="Dyachkov S.M."/>
            <person name="Chetverikov P.E."/>
        </authorList>
    </citation>
    <scope>NUCLEOTIDE SEQUENCE [LARGE SCALE GENOMIC DNA]</scope>
    <source>
        <strain evidence="3">BMOC 18-1129-001#AD2665</strain>
        <tissue evidence="3">Entire mites</tissue>
    </source>
</reference>
<dbReference type="CDD" id="cd02947">
    <property type="entry name" value="TRX_family"/>
    <property type="match status" value="1"/>
</dbReference>
<proteinExistence type="predicted"/>
<dbReference type="Gene3D" id="3.40.30.10">
    <property type="entry name" value="Glutaredoxin"/>
    <property type="match status" value="7"/>
</dbReference>
<feature type="compositionally biased region" description="Low complexity" evidence="1">
    <location>
        <begin position="873"/>
        <end position="885"/>
    </location>
</feature>
<protein>
    <submittedName>
        <fullName evidence="3">Protein disulfide-isomerase A5</fullName>
    </submittedName>
</protein>
<feature type="region of interest" description="Disordered" evidence="1">
    <location>
        <begin position="85"/>
        <end position="188"/>
    </location>
</feature>